<proteinExistence type="inferred from homology"/>
<dbReference type="InterPro" id="IPR051204">
    <property type="entry name" value="ABC_transp_perm/SBD"/>
</dbReference>
<feature type="transmembrane region" description="Helical" evidence="6">
    <location>
        <begin position="102"/>
        <end position="126"/>
    </location>
</feature>
<evidence type="ECO:0000259" key="7">
    <source>
        <dbReference type="PROSITE" id="PS50928"/>
    </source>
</evidence>
<dbReference type="Proteomes" id="UP000711178">
    <property type="component" value="Unassembled WGS sequence"/>
</dbReference>
<keyword evidence="4 6" id="KW-1133">Transmembrane helix</keyword>
<keyword evidence="3 6" id="KW-0812">Transmembrane</keyword>
<evidence type="ECO:0000256" key="5">
    <source>
        <dbReference type="ARBA" id="ARBA00023136"/>
    </source>
</evidence>
<evidence type="ECO:0000256" key="4">
    <source>
        <dbReference type="ARBA" id="ARBA00022989"/>
    </source>
</evidence>
<feature type="transmembrane region" description="Helical" evidence="6">
    <location>
        <begin position="177"/>
        <end position="203"/>
    </location>
</feature>
<keyword evidence="9" id="KW-1185">Reference proteome</keyword>
<evidence type="ECO:0000256" key="6">
    <source>
        <dbReference type="RuleBase" id="RU363032"/>
    </source>
</evidence>
<dbReference type="RefSeq" id="WP_043571682.1">
    <property type="nucleotide sequence ID" value="NZ_CP142381.1"/>
</dbReference>
<comment type="caution">
    <text evidence="8">The sequence shown here is derived from an EMBL/GenBank/DDBJ whole genome shotgun (WGS) entry which is preliminary data.</text>
</comment>
<feature type="transmembrane region" description="Helical" evidence="6">
    <location>
        <begin position="138"/>
        <end position="157"/>
    </location>
</feature>
<name>A0ABS7F8L6_9NEIS</name>
<feature type="transmembrane region" description="Helical" evidence="6">
    <location>
        <begin position="215"/>
        <end position="238"/>
    </location>
</feature>
<dbReference type="Gene3D" id="1.10.3720.10">
    <property type="entry name" value="MetI-like"/>
    <property type="match status" value="1"/>
</dbReference>
<comment type="subcellular location">
    <subcellularLocation>
        <location evidence="1 6">Cell membrane</location>
        <topology evidence="1 6">Multi-pass membrane protein</topology>
    </subcellularLocation>
</comment>
<feature type="transmembrane region" description="Helical" evidence="6">
    <location>
        <begin position="352"/>
        <end position="373"/>
    </location>
</feature>
<dbReference type="InterPro" id="IPR000515">
    <property type="entry name" value="MetI-like"/>
</dbReference>
<evidence type="ECO:0000313" key="8">
    <source>
        <dbReference type="EMBL" id="MBW8286312.1"/>
    </source>
</evidence>
<evidence type="ECO:0000256" key="2">
    <source>
        <dbReference type="ARBA" id="ARBA00022448"/>
    </source>
</evidence>
<dbReference type="PANTHER" id="PTHR30177">
    <property type="entry name" value="GLYCINE BETAINE/L-PROLINE TRANSPORT SYSTEM PERMEASE PROTEIN PROW"/>
    <property type="match status" value="1"/>
</dbReference>
<evidence type="ECO:0000313" key="9">
    <source>
        <dbReference type="Proteomes" id="UP000711178"/>
    </source>
</evidence>
<dbReference type="CDD" id="cd06261">
    <property type="entry name" value="TM_PBP2"/>
    <property type="match status" value="1"/>
</dbReference>
<feature type="transmembrane region" description="Helical" evidence="6">
    <location>
        <begin position="36"/>
        <end position="59"/>
    </location>
</feature>
<dbReference type="GeneID" id="89688009"/>
<dbReference type="PANTHER" id="PTHR30177:SF30">
    <property type="entry name" value="GLYCINE BETAINE UPTAKE SYSTEM PERMEASE PROTEIN YEHY"/>
    <property type="match status" value="1"/>
</dbReference>
<sequence>MRLRNRVGLLLALLLAAGFCCPLLSYAPNRLLSGQGLYLASLPSAEAALLLAAALPLALAPWLRRSAGSQLLLLALCACLLGNGLLWVAGREAQRLAGGEDALARVAFGAGFWLLQLAAGLQLAEALRGLSPSPARRALLVCIACLPALAMLLDGALDQLALLREYRNYQDTFHLALLRHLQLVCCSVLPAALLGGALGLAAFRRPRVEAWLFPALNALQTVPSIALFALLIAPLAWLGRLWPQSGIAGVGLAPALTALTLYSLLPMAHGTLAALRQVPTAARDSARGIGMSPWQLLARVELPLALPVFLSGLRVTTVQAVGLAAVAALIGAGGFGAILFQGLSASAPDQTLLGVLPIALLAAACDAAFKIVISRMDHAAHD</sequence>
<feature type="transmembrane region" description="Helical" evidence="6">
    <location>
        <begin position="250"/>
        <end position="275"/>
    </location>
</feature>
<dbReference type="PROSITE" id="PS50928">
    <property type="entry name" value="ABC_TM1"/>
    <property type="match status" value="1"/>
</dbReference>
<feature type="transmembrane region" description="Helical" evidence="6">
    <location>
        <begin position="321"/>
        <end position="340"/>
    </location>
</feature>
<comment type="similarity">
    <text evidence="6">Belongs to the binding-protein-dependent transport system permease family.</text>
</comment>
<dbReference type="InterPro" id="IPR035906">
    <property type="entry name" value="MetI-like_sf"/>
</dbReference>
<dbReference type="Pfam" id="PF00528">
    <property type="entry name" value="BPD_transp_1"/>
    <property type="match status" value="1"/>
</dbReference>
<reference evidence="8 9" key="1">
    <citation type="submission" date="2021-05" db="EMBL/GenBank/DDBJ databases">
        <title>Draft Whole Genome Sequencing Of Biosensor Chromobacterium violaceum Strain CV026 Reveals A Regulatory RNA In Chromobacterium violaceum Phenotype Regulatory Network.</title>
        <authorList>
            <person name="Hong K.W."/>
            <person name="Chan K.G."/>
            <person name="Chang C.-Y."/>
        </authorList>
    </citation>
    <scope>NUCLEOTIDE SEQUENCE [LARGE SCALE GENOMIC DNA]</scope>
    <source>
        <strain evidence="8 9">ATCC 31532</strain>
    </source>
</reference>
<gene>
    <name evidence="8" type="ORF">KIF53_01500</name>
</gene>
<evidence type="ECO:0000256" key="3">
    <source>
        <dbReference type="ARBA" id="ARBA00022692"/>
    </source>
</evidence>
<feature type="transmembrane region" description="Helical" evidence="6">
    <location>
        <begin position="71"/>
        <end position="90"/>
    </location>
</feature>
<organism evidence="8 9">
    <name type="scientific">Chromobacterium subtsugae</name>
    <dbReference type="NCBI Taxonomy" id="251747"/>
    <lineage>
        <taxon>Bacteria</taxon>
        <taxon>Pseudomonadati</taxon>
        <taxon>Pseudomonadota</taxon>
        <taxon>Betaproteobacteria</taxon>
        <taxon>Neisseriales</taxon>
        <taxon>Chromobacteriaceae</taxon>
        <taxon>Chromobacterium</taxon>
    </lineage>
</organism>
<feature type="domain" description="ABC transmembrane type-1" evidence="7">
    <location>
        <begin position="177"/>
        <end position="373"/>
    </location>
</feature>
<keyword evidence="5 6" id="KW-0472">Membrane</keyword>
<protein>
    <submittedName>
        <fullName evidence="8">ABC transporter permease</fullName>
    </submittedName>
</protein>
<keyword evidence="2 6" id="KW-0813">Transport</keyword>
<dbReference type="EMBL" id="JAHDTB010000001">
    <property type="protein sequence ID" value="MBW8286312.1"/>
    <property type="molecule type" value="Genomic_DNA"/>
</dbReference>
<evidence type="ECO:0000256" key="1">
    <source>
        <dbReference type="ARBA" id="ARBA00004651"/>
    </source>
</evidence>
<accession>A0ABS7F8L6</accession>
<dbReference type="SUPFAM" id="SSF161098">
    <property type="entry name" value="MetI-like"/>
    <property type="match status" value="1"/>
</dbReference>